<feature type="region of interest" description="Disordered" evidence="5">
    <location>
        <begin position="672"/>
        <end position="762"/>
    </location>
</feature>
<proteinExistence type="predicted"/>
<name>A0A9J2P9M8_ASCLU</name>
<dbReference type="Gene3D" id="3.40.1090.10">
    <property type="entry name" value="Cytosolic phospholipase A2 catalytic domain"/>
    <property type="match status" value="2"/>
</dbReference>
<dbReference type="InterPro" id="IPR002641">
    <property type="entry name" value="PNPLA_dom"/>
</dbReference>
<dbReference type="EC" id="3.1.1.3" evidence="1"/>
<feature type="active site" description="Nucleophile" evidence="4">
    <location>
        <position position="43"/>
    </location>
</feature>
<dbReference type="PROSITE" id="PS51635">
    <property type="entry name" value="PNPLA"/>
    <property type="match status" value="1"/>
</dbReference>
<evidence type="ECO:0000313" key="8">
    <source>
        <dbReference type="WBParaSite" id="ALUE_0000662001-mRNA-1"/>
    </source>
</evidence>
<keyword evidence="4" id="KW-0442">Lipid degradation</keyword>
<dbReference type="InterPro" id="IPR033562">
    <property type="entry name" value="PLPL"/>
</dbReference>
<comment type="caution">
    <text evidence="4">Lacks conserved residue(s) required for the propagation of feature annotation.</text>
</comment>
<organism evidence="7 8">
    <name type="scientific">Ascaris lumbricoides</name>
    <name type="common">Giant roundworm</name>
    <dbReference type="NCBI Taxonomy" id="6252"/>
    <lineage>
        <taxon>Eukaryota</taxon>
        <taxon>Metazoa</taxon>
        <taxon>Ecdysozoa</taxon>
        <taxon>Nematoda</taxon>
        <taxon>Chromadorea</taxon>
        <taxon>Rhabditida</taxon>
        <taxon>Spirurina</taxon>
        <taxon>Ascaridomorpha</taxon>
        <taxon>Ascaridoidea</taxon>
        <taxon>Ascarididae</taxon>
        <taxon>Ascaris</taxon>
    </lineage>
</organism>
<dbReference type="GO" id="GO:0016020">
    <property type="term" value="C:membrane"/>
    <property type="evidence" value="ECO:0007669"/>
    <property type="project" value="TreeGrafter"/>
</dbReference>
<dbReference type="WBParaSite" id="ALUE_0000662001-mRNA-1">
    <property type="protein sequence ID" value="ALUE_0000662001-mRNA-1"/>
    <property type="gene ID" value="ALUE_0000662001"/>
</dbReference>
<evidence type="ECO:0000256" key="3">
    <source>
        <dbReference type="ARBA" id="ARBA00023098"/>
    </source>
</evidence>
<evidence type="ECO:0000256" key="4">
    <source>
        <dbReference type="PROSITE-ProRule" id="PRU01161"/>
    </source>
</evidence>
<dbReference type="GO" id="GO:0004806">
    <property type="term" value="F:triacylglycerol lipase activity"/>
    <property type="evidence" value="ECO:0007669"/>
    <property type="project" value="UniProtKB-EC"/>
</dbReference>
<feature type="domain" description="PNPLA" evidence="6">
    <location>
        <begin position="8"/>
        <end position="175"/>
    </location>
</feature>
<evidence type="ECO:0000259" key="6">
    <source>
        <dbReference type="PROSITE" id="PS51635"/>
    </source>
</evidence>
<keyword evidence="2 4" id="KW-0378">Hydrolase</keyword>
<accession>A0A9J2P9M8</accession>
<feature type="short sequence motif" description="DGA/G" evidence="4">
    <location>
        <begin position="162"/>
        <end position="164"/>
    </location>
</feature>
<evidence type="ECO:0000256" key="1">
    <source>
        <dbReference type="ARBA" id="ARBA00013279"/>
    </source>
</evidence>
<dbReference type="FunFam" id="3.40.1090.10:FF:000003">
    <property type="entry name" value="Patatin-like phospholipase domain-containing protein 2"/>
    <property type="match status" value="1"/>
</dbReference>
<evidence type="ECO:0000256" key="2">
    <source>
        <dbReference type="ARBA" id="ARBA00022801"/>
    </source>
</evidence>
<dbReference type="InterPro" id="IPR016035">
    <property type="entry name" value="Acyl_Trfase/lysoPLipase"/>
</dbReference>
<keyword evidence="3 4" id="KW-0443">Lipid metabolism</keyword>
<dbReference type="GO" id="GO:0005737">
    <property type="term" value="C:cytoplasm"/>
    <property type="evidence" value="ECO:0007669"/>
    <property type="project" value="TreeGrafter"/>
</dbReference>
<feature type="compositionally biased region" description="Basic residues" evidence="5">
    <location>
        <begin position="677"/>
        <end position="691"/>
    </location>
</feature>
<dbReference type="Pfam" id="PF01734">
    <property type="entry name" value="Patatin"/>
    <property type="match status" value="1"/>
</dbReference>
<keyword evidence="7" id="KW-1185">Reference proteome</keyword>
<feature type="active site" description="Proton acceptor" evidence="4">
    <location>
        <position position="162"/>
    </location>
</feature>
<reference evidence="8" key="1">
    <citation type="submission" date="2023-03" db="UniProtKB">
        <authorList>
            <consortium name="WormBaseParasite"/>
        </authorList>
    </citation>
    <scope>IDENTIFICATION</scope>
</reference>
<dbReference type="AlphaFoldDB" id="A0A9J2P9M8"/>
<sequence length="762" mass="85094">MDLSQTTLSFSGCGFLCIYHAGVCAAIKEYAPQLQQNKMAGASAGSIAAAGLLCNVCISEATSTILKVVTQARSRALGALHPAFNLIEVVRANLDATLPDNAHELCTGRLQISLTRERDRKNVIVSEFKTKQELIQAILCSCFIPYYCGRTPPEFRGEQYLDGGWSDNQPVIDSNTITISPFSGESDICPPDFDSASLFGFEVAGTSIRFTARNIYRLTVCLIPPSTEVCSRICRQGFEDAVRFLTRNGIVPCARCLAVQSNLIEVPLTKVALGNRTRLYHKLVTSASRRRLDAECDACCDKSGPMEDNSISSLFPKIMQKTLDEASEGESRLWGYLLSFRVFHWLRTATVTIKLPFEILFIMCKKYVVDYRIYYFGAFEHHLGAVLVVWKSCPLPGAEARSVANWLAGLKTTDWLSGRLQLVVDFLLKEVEKQRAIYSARLTCQLAITELDVTNAGRYHERREQVLNINLSPEAQLELDALRRRDSLISSKRILNAAKPSQKPLEELVKSTAKTTSQEDFDALSHVVEYAKAHDAVLAYYYTDDDNKVRVCEIFDIHDPERRHRCHSHLEHDLPIMENRRHRYHSLLTNEEVECKQTSEAMKPTDERSMAHTATTDQHSGVVTSSPTAPSVISCDPDSGLSMAEESHDCTDDNNRRDACCPPMRELNCSNSTRSSAKLHRSTAGSVRRRTFSGTSRKQASLTFPRTVESSAGLPGSIRSKPLAKTARIFSSDSDLETDEKFFVPNRRTRGTSEEYDGETEQ</sequence>
<dbReference type="SUPFAM" id="SSF52151">
    <property type="entry name" value="FabD/lysophospholipase-like"/>
    <property type="match status" value="1"/>
</dbReference>
<dbReference type="GO" id="GO:0019433">
    <property type="term" value="P:triglyceride catabolic process"/>
    <property type="evidence" value="ECO:0007669"/>
    <property type="project" value="TreeGrafter"/>
</dbReference>
<dbReference type="PANTHER" id="PTHR12406:SF41">
    <property type="entry name" value="BRUMMER, ISOFORM B-RELATED"/>
    <property type="match status" value="1"/>
</dbReference>
<dbReference type="GO" id="GO:0055088">
    <property type="term" value="P:lipid homeostasis"/>
    <property type="evidence" value="ECO:0007669"/>
    <property type="project" value="TreeGrafter"/>
</dbReference>
<protein>
    <recommendedName>
        <fullName evidence="1">triacylglycerol lipase</fullName>
        <ecNumber evidence="1">3.1.1.3</ecNumber>
    </recommendedName>
</protein>
<dbReference type="CDD" id="cd07204">
    <property type="entry name" value="Pat_PNPLA_like"/>
    <property type="match status" value="1"/>
</dbReference>
<dbReference type="PANTHER" id="PTHR12406">
    <property type="entry name" value="CALCIUM-INDEPENDENT PHOSPHOLIPASE A2 IPLA2 -RELATED"/>
    <property type="match status" value="1"/>
</dbReference>
<evidence type="ECO:0000256" key="5">
    <source>
        <dbReference type="SAM" id="MobiDB-lite"/>
    </source>
</evidence>
<feature type="compositionally biased region" description="Polar residues" evidence="5">
    <location>
        <begin position="692"/>
        <end position="710"/>
    </location>
</feature>
<dbReference type="GO" id="GO:0005811">
    <property type="term" value="C:lipid droplet"/>
    <property type="evidence" value="ECO:0007669"/>
    <property type="project" value="TreeGrafter"/>
</dbReference>
<feature type="short sequence motif" description="GXSXG" evidence="4">
    <location>
        <begin position="41"/>
        <end position="45"/>
    </location>
</feature>
<evidence type="ECO:0000313" key="7">
    <source>
        <dbReference type="Proteomes" id="UP000036681"/>
    </source>
</evidence>
<dbReference type="Proteomes" id="UP000036681">
    <property type="component" value="Unplaced"/>
</dbReference>